<dbReference type="KEGG" id="msp:Mspyr1_37790"/>
<dbReference type="RefSeq" id="WP_013472287.1">
    <property type="nucleotide sequence ID" value="NC_014814.1"/>
</dbReference>
<dbReference type="AlphaFoldDB" id="E6TKG4"/>
<dbReference type="InterPro" id="IPR000305">
    <property type="entry name" value="GIY-YIG_endonuc"/>
</dbReference>
<dbReference type="HOGENOM" id="CLU_061953_1_0_11"/>
<dbReference type="EMBL" id="CP002385">
    <property type="protein sequence ID" value="ADU00379.1"/>
    <property type="molecule type" value="Genomic_DNA"/>
</dbReference>
<dbReference type="InterPro" id="IPR035901">
    <property type="entry name" value="GIY-YIG_endonuc_sf"/>
</dbReference>
<keyword evidence="3" id="KW-1185">Reference proteome</keyword>
<reference evidence="2 3" key="1">
    <citation type="journal article" date="2011" name="Stand. Genomic Sci.">
        <title>Complete genome sequence of Mycobacterium sp. strain (Spyr1) and reclassification to Mycobacterium gilvum Spyr1.</title>
        <authorList>
            <person name="Kallimanis A."/>
            <person name="Karabika E."/>
            <person name="Mavromatis K."/>
            <person name="Lapidus A."/>
            <person name="Labutti K.M."/>
            <person name="Liolios K."/>
            <person name="Ivanova N."/>
            <person name="Goodwin L."/>
            <person name="Woyke T."/>
            <person name="Velentzas A.D."/>
            <person name="Perisynakis A."/>
            <person name="Ouzounis C.C."/>
            <person name="Kyrpides N.C."/>
            <person name="Koukkou A.I."/>
            <person name="Drainas C."/>
        </authorList>
    </citation>
    <scope>NUCLEOTIDE SEQUENCE [LARGE SCALE GENOMIC DNA]</scope>
    <source>
        <strain evidence="3">DSM 45189 / LMG 24558 / Spyr1</strain>
    </source>
</reference>
<dbReference type="SUPFAM" id="SSF82771">
    <property type="entry name" value="GIY-YIG endonuclease"/>
    <property type="match status" value="1"/>
</dbReference>
<dbReference type="Proteomes" id="UP000008916">
    <property type="component" value="Chromosome"/>
</dbReference>
<evidence type="ECO:0000259" key="1">
    <source>
        <dbReference type="PROSITE" id="PS50164"/>
    </source>
</evidence>
<gene>
    <name evidence="2" type="ordered locus">Mspyr1_37790</name>
</gene>
<dbReference type="PROSITE" id="PS50164">
    <property type="entry name" value="GIY_YIG"/>
    <property type="match status" value="1"/>
</dbReference>
<sequence length="316" mass="35378">MADQHSRRLVDEAADLDPEVALAPSAFLTLGHVLTGIGAEQVPPIGLEEIHLIRHSFKTGDLNGLQGPEDLTEERVREYTRSQGISTRRFPADPARYWVVLIADGRRRSRLYGTFENFGEVVAERTSTHRFWDLRPCSFLAPLVGRLVVECGNPRTWHRRAASAAHLPVLEIADRDKVPFPGFDRVLLTHHELGEMITDHRYADWRVALSEVQGIYLITDSSNGKQYVGKADGAERILGRWMDYARDGHGGNLALRELAFASVGDEGAKAKTDHARHFVFSILRVFGPSTSSSEVDAAEAHYKRALMTREFGLNRN</sequence>
<proteinExistence type="predicted"/>
<dbReference type="CDD" id="cd10446">
    <property type="entry name" value="GIY-YIG_unchar_1"/>
    <property type="match status" value="1"/>
</dbReference>
<organism evidence="2 3">
    <name type="scientific">Mycolicibacterium gilvum (strain DSM 45189 / LMG 24558 / Spyr1)</name>
    <name type="common">Mycobacterium gilvum</name>
    <dbReference type="NCBI Taxonomy" id="278137"/>
    <lineage>
        <taxon>Bacteria</taxon>
        <taxon>Bacillati</taxon>
        <taxon>Actinomycetota</taxon>
        <taxon>Actinomycetes</taxon>
        <taxon>Mycobacteriales</taxon>
        <taxon>Mycobacteriaceae</taxon>
        <taxon>Mycolicibacterium</taxon>
    </lineage>
</organism>
<dbReference type="Gene3D" id="3.40.1440.10">
    <property type="entry name" value="GIY-YIG endonuclease"/>
    <property type="match status" value="1"/>
</dbReference>
<accession>E6TKG4</accession>
<name>E6TKG4_MYCSR</name>
<feature type="domain" description="GIY-YIG" evidence="1">
    <location>
        <begin position="211"/>
        <end position="315"/>
    </location>
</feature>
<evidence type="ECO:0000313" key="2">
    <source>
        <dbReference type="EMBL" id="ADU00379.1"/>
    </source>
</evidence>
<evidence type="ECO:0000313" key="3">
    <source>
        <dbReference type="Proteomes" id="UP000008916"/>
    </source>
</evidence>
<protein>
    <recommendedName>
        <fullName evidence="1">GIY-YIG domain-containing protein</fullName>
    </recommendedName>
</protein>